<comment type="caution">
    <text evidence="2">The sequence shown here is derived from an EMBL/GenBank/DDBJ whole genome shotgun (WGS) entry which is preliminary data.</text>
</comment>
<dbReference type="AlphaFoldDB" id="A0A443HWN4"/>
<gene>
    <name evidence="2" type="ORF">C8Q69DRAFT_234987</name>
</gene>
<evidence type="ECO:0000313" key="2">
    <source>
        <dbReference type="EMBL" id="RWQ96170.1"/>
    </source>
</evidence>
<reference evidence="2 3" key="1">
    <citation type="journal article" date="2018" name="Front. Microbiol.">
        <title>Genomic and genetic insights into a cosmopolitan fungus, Paecilomyces variotii (Eurotiales).</title>
        <authorList>
            <person name="Urquhart A.S."/>
            <person name="Mondo S.J."/>
            <person name="Makela M.R."/>
            <person name="Hane J.K."/>
            <person name="Wiebenga A."/>
            <person name="He G."/>
            <person name="Mihaltcheva S."/>
            <person name="Pangilinan J."/>
            <person name="Lipzen A."/>
            <person name="Barry K."/>
            <person name="de Vries R.P."/>
            <person name="Grigoriev I.V."/>
            <person name="Idnurm A."/>
        </authorList>
    </citation>
    <scope>NUCLEOTIDE SEQUENCE [LARGE SCALE GENOMIC DNA]</scope>
    <source>
        <strain evidence="2 3">CBS 101075</strain>
    </source>
</reference>
<dbReference type="Proteomes" id="UP000283841">
    <property type="component" value="Unassembled WGS sequence"/>
</dbReference>
<dbReference type="EMBL" id="RCNU01000004">
    <property type="protein sequence ID" value="RWQ96170.1"/>
    <property type="molecule type" value="Genomic_DNA"/>
</dbReference>
<proteinExistence type="predicted"/>
<accession>A0A443HWN4</accession>
<evidence type="ECO:0000313" key="3">
    <source>
        <dbReference type="Proteomes" id="UP000283841"/>
    </source>
</evidence>
<organism evidence="2 3">
    <name type="scientific">Byssochlamys spectabilis</name>
    <name type="common">Paecilomyces variotii</name>
    <dbReference type="NCBI Taxonomy" id="264951"/>
    <lineage>
        <taxon>Eukaryota</taxon>
        <taxon>Fungi</taxon>
        <taxon>Dikarya</taxon>
        <taxon>Ascomycota</taxon>
        <taxon>Pezizomycotina</taxon>
        <taxon>Eurotiomycetes</taxon>
        <taxon>Eurotiomycetidae</taxon>
        <taxon>Eurotiales</taxon>
        <taxon>Thermoascaceae</taxon>
        <taxon>Paecilomyces</taxon>
    </lineage>
</organism>
<keyword evidence="1" id="KW-1133">Transmembrane helix</keyword>
<sequence length="122" mass="13803">MAFFEGSLTRIAWKNQFPYVIALVILVSLVLRPNRIPGWFVLCVMLQLQVELVLMCWLGSFSLQITNISPSGLPRSVVFVFITFRDLCSFCPLGITKMAHNHHCHHLSSSLGILLKNSQESK</sequence>
<dbReference type="RefSeq" id="XP_028485815.1">
    <property type="nucleotide sequence ID" value="XM_028626434.1"/>
</dbReference>
<protein>
    <submittedName>
        <fullName evidence="2">Uncharacterized protein</fullName>
    </submittedName>
</protein>
<keyword evidence="1" id="KW-0812">Transmembrane</keyword>
<name>A0A443HWN4_BYSSP</name>
<evidence type="ECO:0000256" key="1">
    <source>
        <dbReference type="SAM" id="Phobius"/>
    </source>
</evidence>
<dbReference type="GeneID" id="39595711"/>
<keyword evidence="3" id="KW-1185">Reference proteome</keyword>
<keyword evidence="1" id="KW-0472">Membrane</keyword>
<dbReference type="VEuPathDB" id="FungiDB:C8Q69DRAFT_234987"/>
<feature type="transmembrane region" description="Helical" evidence="1">
    <location>
        <begin position="39"/>
        <end position="65"/>
    </location>
</feature>
<feature type="transmembrane region" description="Helical" evidence="1">
    <location>
        <begin position="16"/>
        <end position="32"/>
    </location>
</feature>